<keyword evidence="2" id="KW-1185">Reference proteome</keyword>
<evidence type="ECO:0000313" key="2">
    <source>
        <dbReference type="Proteomes" id="UP000015106"/>
    </source>
</evidence>
<reference evidence="1" key="2">
    <citation type="submission" date="2018-03" db="EMBL/GenBank/DDBJ databases">
        <title>The Triticum urartu genome reveals the dynamic nature of wheat genome evolution.</title>
        <authorList>
            <person name="Ling H."/>
            <person name="Ma B."/>
            <person name="Shi X."/>
            <person name="Liu H."/>
            <person name="Dong L."/>
            <person name="Sun H."/>
            <person name="Cao Y."/>
            <person name="Gao Q."/>
            <person name="Zheng S."/>
            <person name="Li Y."/>
            <person name="Yu Y."/>
            <person name="Du H."/>
            <person name="Qi M."/>
            <person name="Li Y."/>
            <person name="Yu H."/>
            <person name="Cui Y."/>
            <person name="Wang N."/>
            <person name="Chen C."/>
            <person name="Wu H."/>
            <person name="Zhao Y."/>
            <person name="Zhang J."/>
            <person name="Li Y."/>
            <person name="Zhou W."/>
            <person name="Zhang B."/>
            <person name="Hu W."/>
            <person name="Eijk M."/>
            <person name="Tang J."/>
            <person name="Witsenboer H."/>
            <person name="Zhao S."/>
            <person name="Li Z."/>
            <person name="Zhang A."/>
            <person name="Wang D."/>
            <person name="Liang C."/>
        </authorList>
    </citation>
    <scope>NUCLEOTIDE SEQUENCE [LARGE SCALE GENOMIC DNA]</scope>
    <source>
        <strain evidence="1">cv. G1812</strain>
    </source>
</reference>
<dbReference type="Gramene" id="TuG1812G0200001603.01.T01">
    <property type="protein sequence ID" value="TuG1812G0200001603.01.T01.cds312912"/>
    <property type="gene ID" value="TuG1812G0200001603.01"/>
</dbReference>
<protein>
    <submittedName>
        <fullName evidence="1">Uncharacterized protein</fullName>
    </submittedName>
</protein>
<reference evidence="1" key="3">
    <citation type="submission" date="2022-06" db="UniProtKB">
        <authorList>
            <consortium name="EnsemblPlants"/>
        </authorList>
    </citation>
    <scope>IDENTIFICATION</scope>
</reference>
<name>A0A8R7PBY2_TRIUA</name>
<dbReference type="EnsemblPlants" id="TuG1812G0200001603.01.T01">
    <property type="protein sequence ID" value="TuG1812G0200001603.01.T01.cds312912"/>
    <property type="gene ID" value="TuG1812G0200001603.01"/>
</dbReference>
<dbReference type="AlphaFoldDB" id="A0A8R7PBY2"/>
<proteinExistence type="predicted"/>
<dbReference type="Proteomes" id="UP000015106">
    <property type="component" value="Chromosome 2"/>
</dbReference>
<accession>A0A8R7PBY2</accession>
<sequence>MGCEFGLGMAVAQSAAALCAQTADCVESASAVSRSASATWHPVSRLPQDHGLRSAPAQASSTTTMLMLPGTCTGVEALDYQRWFPLAHQCSQVLTSMV</sequence>
<evidence type="ECO:0000313" key="1">
    <source>
        <dbReference type="EnsemblPlants" id="TuG1812G0200001603.01.T01.cds312912"/>
    </source>
</evidence>
<reference evidence="2" key="1">
    <citation type="journal article" date="2013" name="Nature">
        <title>Draft genome of the wheat A-genome progenitor Triticum urartu.</title>
        <authorList>
            <person name="Ling H.Q."/>
            <person name="Zhao S."/>
            <person name="Liu D."/>
            <person name="Wang J."/>
            <person name="Sun H."/>
            <person name="Zhang C."/>
            <person name="Fan H."/>
            <person name="Li D."/>
            <person name="Dong L."/>
            <person name="Tao Y."/>
            <person name="Gao C."/>
            <person name="Wu H."/>
            <person name="Li Y."/>
            <person name="Cui Y."/>
            <person name="Guo X."/>
            <person name="Zheng S."/>
            <person name="Wang B."/>
            <person name="Yu K."/>
            <person name="Liang Q."/>
            <person name="Yang W."/>
            <person name="Lou X."/>
            <person name="Chen J."/>
            <person name="Feng M."/>
            <person name="Jian J."/>
            <person name="Zhang X."/>
            <person name="Luo G."/>
            <person name="Jiang Y."/>
            <person name="Liu J."/>
            <person name="Wang Z."/>
            <person name="Sha Y."/>
            <person name="Zhang B."/>
            <person name="Wu H."/>
            <person name="Tang D."/>
            <person name="Shen Q."/>
            <person name="Xue P."/>
            <person name="Zou S."/>
            <person name="Wang X."/>
            <person name="Liu X."/>
            <person name="Wang F."/>
            <person name="Yang Y."/>
            <person name="An X."/>
            <person name="Dong Z."/>
            <person name="Zhang K."/>
            <person name="Zhang X."/>
            <person name="Luo M.C."/>
            <person name="Dvorak J."/>
            <person name="Tong Y."/>
            <person name="Wang J."/>
            <person name="Yang H."/>
            <person name="Li Z."/>
            <person name="Wang D."/>
            <person name="Zhang A."/>
            <person name="Wang J."/>
        </authorList>
    </citation>
    <scope>NUCLEOTIDE SEQUENCE</scope>
    <source>
        <strain evidence="2">cv. G1812</strain>
    </source>
</reference>
<organism evidence="1 2">
    <name type="scientific">Triticum urartu</name>
    <name type="common">Red wild einkorn</name>
    <name type="synonym">Crithodium urartu</name>
    <dbReference type="NCBI Taxonomy" id="4572"/>
    <lineage>
        <taxon>Eukaryota</taxon>
        <taxon>Viridiplantae</taxon>
        <taxon>Streptophyta</taxon>
        <taxon>Embryophyta</taxon>
        <taxon>Tracheophyta</taxon>
        <taxon>Spermatophyta</taxon>
        <taxon>Magnoliopsida</taxon>
        <taxon>Liliopsida</taxon>
        <taxon>Poales</taxon>
        <taxon>Poaceae</taxon>
        <taxon>BOP clade</taxon>
        <taxon>Pooideae</taxon>
        <taxon>Triticodae</taxon>
        <taxon>Triticeae</taxon>
        <taxon>Triticinae</taxon>
        <taxon>Triticum</taxon>
    </lineage>
</organism>